<accession>A0A8H9I0E8</accession>
<name>A0A8H9I0E8_KITAU</name>
<organism evidence="2 3">
    <name type="scientific">Kitasatospora aureofaciens</name>
    <name type="common">Streptomyces aureofaciens</name>
    <dbReference type="NCBI Taxonomy" id="1894"/>
    <lineage>
        <taxon>Bacteria</taxon>
        <taxon>Bacillati</taxon>
        <taxon>Actinomycetota</taxon>
        <taxon>Actinomycetes</taxon>
        <taxon>Kitasatosporales</taxon>
        <taxon>Streptomycetaceae</taxon>
        <taxon>Kitasatospora</taxon>
    </lineage>
</organism>
<protein>
    <submittedName>
        <fullName evidence="2">Uncharacterized protein</fullName>
    </submittedName>
</protein>
<feature type="region of interest" description="Disordered" evidence="1">
    <location>
        <begin position="40"/>
        <end position="66"/>
    </location>
</feature>
<gene>
    <name evidence="2" type="ORF">GCM10010502_63550</name>
</gene>
<dbReference type="AlphaFoldDB" id="A0A8H9I0E8"/>
<evidence type="ECO:0000313" key="2">
    <source>
        <dbReference type="EMBL" id="GGV00371.1"/>
    </source>
</evidence>
<reference evidence="2" key="1">
    <citation type="journal article" date="2014" name="Int. J. Syst. Evol. Microbiol.">
        <title>Complete genome sequence of Corynebacterium casei LMG S-19264T (=DSM 44701T), isolated from a smear-ripened cheese.</title>
        <authorList>
            <consortium name="US DOE Joint Genome Institute (JGI-PGF)"/>
            <person name="Walter F."/>
            <person name="Albersmeier A."/>
            <person name="Kalinowski J."/>
            <person name="Ruckert C."/>
        </authorList>
    </citation>
    <scope>NUCLEOTIDE SEQUENCE</scope>
    <source>
        <strain evidence="2">JCM 4434</strain>
    </source>
</reference>
<comment type="caution">
    <text evidence="2">The sequence shown here is derived from an EMBL/GenBank/DDBJ whole genome shotgun (WGS) entry which is preliminary data.</text>
</comment>
<proteinExistence type="predicted"/>
<reference evidence="2" key="2">
    <citation type="submission" date="2020-09" db="EMBL/GenBank/DDBJ databases">
        <authorList>
            <person name="Sun Q."/>
            <person name="Ohkuma M."/>
        </authorList>
    </citation>
    <scope>NUCLEOTIDE SEQUENCE</scope>
    <source>
        <strain evidence="2">JCM 4434</strain>
    </source>
</reference>
<sequence>MWDAADEVGAGWFPVRAPEPGELEQERLHSALDYIPPTEFERDFGQGQAGGLHLRPPASQEGKSRW</sequence>
<dbReference type="Proteomes" id="UP000610124">
    <property type="component" value="Unassembled WGS sequence"/>
</dbReference>
<dbReference type="EMBL" id="BMUB01000024">
    <property type="protein sequence ID" value="GGV00371.1"/>
    <property type="molecule type" value="Genomic_DNA"/>
</dbReference>
<evidence type="ECO:0000256" key="1">
    <source>
        <dbReference type="SAM" id="MobiDB-lite"/>
    </source>
</evidence>
<evidence type="ECO:0000313" key="3">
    <source>
        <dbReference type="Proteomes" id="UP000610124"/>
    </source>
</evidence>